<keyword evidence="1" id="KW-0472">Membrane</keyword>
<evidence type="ECO:0000313" key="2">
    <source>
        <dbReference type="EMBL" id="MFC4475584.1"/>
    </source>
</evidence>
<feature type="transmembrane region" description="Helical" evidence="1">
    <location>
        <begin position="6"/>
        <end position="28"/>
    </location>
</feature>
<accession>A0ABV8Z9K1</accession>
<reference evidence="3" key="1">
    <citation type="journal article" date="2019" name="Int. J. Syst. Evol. Microbiol.">
        <title>The Global Catalogue of Microorganisms (GCM) 10K type strain sequencing project: providing services to taxonomists for standard genome sequencing and annotation.</title>
        <authorList>
            <consortium name="The Broad Institute Genomics Platform"/>
            <consortium name="The Broad Institute Genome Sequencing Center for Infectious Disease"/>
            <person name="Wu L."/>
            <person name="Ma J."/>
        </authorList>
    </citation>
    <scope>NUCLEOTIDE SEQUENCE [LARGE SCALE GENOMIC DNA]</scope>
    <source>
        <strain evidence="3">NBRC 103627</strain>
    </source>
</reference>
<comment type="caution">
    <text evidence="2">The sequence shown here is derived from an EMBL/GenBank/DDBJ whole genome shotgun (WGS) entry which is preliminary data.</text>
</comment>
<keyword evidence="1" id="KW-0812">Transmembrane</keyword>
<evidence type="ECO:0000256" key="1">
    <source>
        <dbReference type="SAM" id="Phobius"/>
    </source>
</evidence>
<dbReference type="RefSeq" id="WP_379794829.1">
    <property type="nucleotide sequence ID" value="NZ_JBHSFY010000001.1"/>
</dbReference>
<name>A0ABV8Z9K1_9FLAO</name>
<keyword evidence="3" id="KW-1185">Reference proteome</keyword>
<protein>
    <recommendedName>
        <fullName evidence="4">Lipoprotein</fullName>
    </recommendedName>
</protein>
<gene>
    <name evidence="2" type="ORF">ACFO3N_00735</name>
</gene>
<sequence length="140" mass="16140">MKVSKPKIIQLSLLALSSIIILTSFINFKGFHAKFYNKTGEDIDSLVIAGTFIGSLKKGESTEYISFKEFEFDDNFPYENISGLIRNKKIVQDYWSDCGQGRETKSNGTYSFDLKKDVRLIDTTCFYLTGHNEKIFWEDF</sequence>
<dbReference type="EMBL" id="JBHSFY010000001">
    <property type="protein sequence ID" value="MFC4475584.1"/>
    <property type="molecule type" value="Genomic_DNA"/>
</dbReference>
<proteinExistence type="predicted"/>
<dbReference type="Proteomes" id="UP001596003">
    <property type="component" value="Unassembled WGS sequence"/>
</dbReference>
<keyword evidence="1" id="KW-1133">Transmembrane helix</keyword>
<evidence type="ECO:0000313" key="3">
    <source>
        <dbReference type="Proteomes" id="UP001596003"/>
    </source>
</evidence>
<evidence type="ECO:0008006" key="4">
    <source>
        <dbReference type="Google" id="ProtNLM"/>
    </source>
</evidence>
<organism evidence="2 3">
    <name type="scientific">Flavobacterium chungangensis</name>
    <dbReference type="NCBI Taxonomy" id="2708132"/>
    <lineage>
        <taxon>Bacteria</taxon>
        <taxon>Pseudomonadati</taxon>
        <taxon>Bacteroidota</taxon>
        <taxon>Flavobacteriia</taxon>
        <taxon>Flavobacteriales</taxon>
        <taxon>Flavobacteriaceae</taxon>
        <taxon>Flavobacterium</taxon>
    </lineage>
</organism>